<dbReference type="Gene3D" id="3.40.50.1450">
    <property type="entry name" value="HybD-like"/>
    <property type="match status" value="1"/>
</dbReference>
<organism evidence="1 2">
    <name type="scientific">Candidatus Thermofonsia Clade 3 bacterium</name>
    <dbReference type="NCBI Taxonomy" id="2364212"/>
    <lineage>
        <taxon>Bacteria</taxon>
        <taxon>Bacillati</taxon>
        <taxon>Chloroflexota</taxon>
        <taxon>Candidatus Thermofontia</taxon>
        <taxon>Candidatus Thermofonsia Clade 3</taxon>
    </lineage>
</organism>
<dbReference type="Proteomes" id="UP000230790">
    <property type="component" value="Unassembled WGS sequence"/>
</dbReference>
<dbReference type="SUPFAM" id="SSF53163">
    <property type="entry name" value="HybD-like"/>
    <property type="match status" value="1"/>
</dbReference>
<dbReference type="EMBL" id="PGTN01000003">
    <property type="protein sequence ID" value="PJF48943.1"/>
    <property type="molecule type" value="Genomic_DNA"/>
</dbReference>
<accession>A0A2M8QGK6</accession>
<dbReference type="NCBIfam" id="TIGR00072">
    <property type="entry name" value="hydrog_prot"/>
    <property type="match status" value="1"/>
</dbReference>
<dbReference type="AlphaFoldDB" id="A0A2M8QGK6"/>
<proteinExistence type="predicted"/>
<name>A0A2M8QGK6_9CHLR</name>
<dbReference type="GO" id="GO:0016485">
    <property type="term" value="P:protein processing"/>
    <property type="evidence" value="ECO:0007669"/>
    <property type="project" value="TreeGrafter"/>
</dbReference>
<evidence type="ECO:0000313" key="1">
    <source>
        <dbReference type="EMBL" id="PJF48943.1"/>
    </source>
</evidence>
<dbReference type="CDD" id="cd06066">
    <property type="entry name" value="H2MP_NAD-link-bidir"/>
    <property type="match status" value="1"/>
</dbReference>
<keyword evidence="1" id="KW-0645">Protease</keyword>
<reference evidence="1 2" key="1">
    <citation type="submission" date="2017-11" db="EMBL/GenBank/DDBJ databases">
        <title>Evolution of Phototrophy in the Chloroflexi Phylum Driven by Horizontal Gene Transfer.</title>
        <authorList>
            <person name="Ward L.M."/>
            <person name="Hemp J."/>
            <person name="Shih P.M."/>
            <person name="Mcglynn S.E."/>
            <person name="Fischer W."/>
        </authorList>
    </citation>
    <scope>NUCLEOTIDE SEQUENCE [LARGE SCALE GENOMIC DNA]</scope>
    <source>
        <strain evidence="1">JP3_7</strain>
    </source>
</reference>
<protein>
    <submittedName>
        <fullName evidence="1">Hydrogenase maturation protease</fullName>
    </submittedName>
</protein>
<evidence type="ECO:0000313" key="2">
    <source>
        <dbReference type="Proteomes" id="UP000230790"/>
    </source>
</evidence>
<dbReference type="InterPro" id="IPR000671">
    <property type="entry name" value="Peptidase_A31"/>
</dbReference>
<keyword evidence="1" id="KW-0378">Hydrolase</keyword>
<dbReference type="PANTHER" id="PTHR30302:SF5">
    <property type="entry name" value="SLR1876 PROTEIN"/>
    <property type="match status" value="1"/>
</dbReference>
<dbReference type="InterPro" id="IPR023430">
    <property type="entry name" value="Pept_HybD-like_dom_sf"/>
</dbReference>
<gene>
    <name evidence="1" type="ORF">CUN48_00875</name>
</gene>
<dbReference type="GO" id="GO:0008047">
    <property type="term" value="F:enzyme activator activity"/>
    <property type="evidence" value="ECO:0007669"/>
    <property type="project" value="InterPro"/>
</dbReference>
<dbReference type="PANTHER" id="PTHR30302">
    <property type="entry name" value="HYDROGENASE 1 MATURATION PROTEASE"/>
    <property type="match status" value="1"/>
</dbReference>
<dbReference type="GO" id="GO:0004175">
    <property type="term" value="F:endopeptidase activity"/>
    <property type="evidence" value="ECO:0007669"/>
    <property type="project" value="TreeGrafter"/>
</dbReference>
<comment type="caution">
    <text evidence="1">The sequence shown here is derived from an EMBL/GenBank/DDBJ whole genome shotgun (WGS) entry which is preliminary data.</text>
</comment>
<sequence length="157" mass="17061">MSKGVATDFLIIGYGNTLRQDDGAGPRVAEIVASWHLPNVRAISMHQLTPELADALASAEVVIFVDARRADPHVQPPADVTFTAIGAAEDGTRAADTHTSDPRRLLALTQQLYGRCPQAWLVSVPGVDFDFGESLSERARQGVEVALRRIRLLFTSR</sequence>